<sequence>MSIINLYFEERVSPHIRAIVEDFSDPSTIPQTTSRKVQNLISSITDVPAFDTHLIAIGAICVYLTRFIPLQFISLAITTLALVGIYDFHRHHQNIKQLKDWVITQYPDPNTPFMIDDTVINRWNEFVEQNKQTPLFLKPFFAPYFHQVTTYLLDIKRISDQIRTQTMHNKHDR</sequence>
<keyword evidence="3" id="KW-1185">Reference proteome</keyword>
<dbReference type="Proteomes" id="UP000000496">
    <property type="component" value="Chromosome gsn.131"/>
</dbReference>
<protein>
    <submittedName>
        <fullName evidence="2">Uncharacterized protein</fullName>
    </submittedName>
</protein>
<dbReference type="STRING" id="331113.SNE_A17320"/>
<gene>
    <name evidence="2" type="ordered locus">SNE_A17320</name>
</gene>
<evidence type="ECO:0000313" key="3">
    <source>
        <dbReference type="Proteomes" id="UP000000496"/>
    </source>
</evidence>
<name>F8L9R5_SIMNZ</name>
<feature type="transmembrane region" description="Helical" evidence="1">
    <location>
        <begin position="72"/>
        <end position="89"/>
    </location>
</feature>
<dbReference type="HOGENOM" id="CLU_1546577_0_0_0"/>
<keyword evidence="1" id="KW-0812">Transmembrane</keyword>
<reference key="1">
    <citation type="journal article" date="2011" name="Mol. Biol. Evol.">
        <title>Unity in variety -- the pan-genome of the Chlamydiae.</title>
        <authorList>
            <person name="Collingro A."/>
            <person name="Tischler P."/>
            <person name="Weinmaier T."/>
            <person name="Penz T."/>
            <person name="Heinz E."/>
            <person name="Brunham R.C."/>
            <person name="Read T.D."/>
            <person name="Bavoil P.M."/>
            <person name="Sachse K."/>
            <person name="Kahane S."/>
            <person name="Friedman M.G."/>
            <person name="Rattei T."/>
            <person name="Myers G.S.A."/>
            <person name="Horn M."/>
        </authorList>
    </citation>
    <scope>NUCLEOTIDE SEQUENCE</scope>
    <source>
        <strain>Z</strain>
    </source>
</reference>
<keyword evidence="1" id="KW-1133">Transmembrane helix</keyword>
<keyword evidence="1" id="KW-0472">Membrane</keyword>
<organism evidence="2 3">
    <name type="scientific">Simkania negevensis (strain ATCC VR-1471 / DSM 27360 / Z)</name>
    <dbReference type="NCBI Taxonomy" id="331113"/>
    <lineage>
        <taxon>Bacteria</taxon>
        <taxon>Pseudomonadati</taxon>
        <taxon>Chlamydiota</taxon>
        <taxon>Chlamydiia</taxon>
        <taxon>Parachlamydiales</taxon>
        <taxon>Simkaniaceae</taxon>
        <taxon>Simkania</taxon>
    </lineage>
</organism>
<dbReference type="RefSeq" id="WP_013944075.1">
    <property type="nucleotide sequence ID" value="NC_015713.1"/>
</dbReference>
<accession>F8L9R5</accession>
<dbReference type="AlphaFoldDB" id="F8L9R5"/>
<dbReference type="KEGG" id="sng:SNE_A17320"/>
<evidence type="ECO:0000256" key="1">
    <source>
        <dbReference type="SAM" id="Phobius"/>
    </source>
</evidence>
<proteinExistence type="predicted"/>
<dbReference type="EMBL" id="FR872582">
    <property type="protein sequence ID" value="CCB89609.1"/>
    <property type="molecule type" value="Genomic_DNA"/>
</dbReference>
<evidence type="ECO:0000313" key="2">
    <source>
        <dbReference type="EMBL" id="CCB89609.1"/>
    </source>
</evidence>
<reference evidence="2 3" key="2">
    <citation type="journal article" date="2011" name="Mol. Biol. Evol.">
        <title>Unity in variety--the pan-genome of the Chlamydiae.</title>
        <authorList>
            <person name="Collingro A."/>
            <person name="Tischler P."/>
            <person name="Weinmaier T."/>
            <person name="Penz T."/>
            <person name="Heinz E."/>
            <person name="Brunham R.C."/>
            <person name="Read T.D."/>
            <person name="Bavoil P.M."/>
            <person name="Sachse K."/>
            <person name="Kahane S."/>
            <person name="Friedman M.G."/>
            <person name="Rattei T."/>
            <person name="Myers G.S."/>
            <person name="Horn M."/>
        </authorList>
    </citation>
    <scope>NUCLEOTIDE SEQUENCE [LARGE SCALE GENOMIC DNA]</scope>
    <source>
        <strain evidence="3">ATCC VR-1471 / Z</strain>
    </source>
</reference>